<evidence type="ECO:0000313" key="4">
    <source>
        <dbReference type="Proteomes" id="UP000470520"/>
    </source>
</evidence>
<reference evidence="3 4" key="1">
    <citation type="submission" date="2020-01" db="EMBL/GenBank/DDBJ databases">
        <title>Insect and environment-associated Actinomycetes.</title>
        <authorList>
            <person name="Currrie C."/>
            <person name="Chevrette M."/>
            <person name="Carlson C."/>
            <person name="Stubbendieck R."/>
            <person name="Wendt-Pienkowski E."/>
        </authorList>
    </citation>
    <scope>NUCLEOTIDE SEQUENCE [LARGE SCALE GENOMIC DNA]</scope>
    <source>
        <strain evidence="3 4">SID7754</strain>
    </source>
</reference>
<keyword evidence="2" id="KW-0472">Membrane</keyword>
<sequence length="54" mass="5823">MAKRQYGDARPGTSLVAEPPPRRPRRWLRRTLLTMAAGGAAAGVALTLLPREAP</sequence>
<protein>
    <submittedName>
        <fullName evidence="3">Uncharacterized protein</fullName>
    </submittedName>
</protein>
<dbReference type="PROSITE" id="PS51318">
    <property type="entry name" value="TAT"/>
    <property type="match status" value="1"/>
</dbReference>
<feature type="region of interest" description="Disordered" evidence="1">
    <location>
        <begin position="1"/>
        <end position="23"/>
    </location>
</feature>
<accession>A0A7K3QSH3</accession>
<dbReference type="InterPro" id="IPR006311">
    <property type="entry name" value="TAT_signal"/>
</dbReference>
<organism evidence="3 4">
    <name type="scientific">Streptomyces bauhiniae</name>
    <dbReference type="NCBI Taxonomy" id="2340725"/>
    <lineage>
        <taxon>Bacteria</taxon>
        <taxon>Bacillati</taxon>
        <taxon>Actinomycetota</taxon>
        <taxon>Actinomycetes</taxon>
        <taxon>Kitasatosporales</taxon>
        <taxon>Streptomycetaceae</taxon>
        <taxon>Streptomyces</taxon>
    </lineage>
</organism>
<name>A0A7K3QSH3_9ACTN</name>
<dbReference type="AlphaFoldDB" id="A0A7K3QSH3"/>
<keyword evidence="2" id="KW-0812">Transmembrane</keyword>
<dbReference type="EMBL" id="JAAGMR010000172">
    <property type="protein sequence ID" value="NEB92858.1"/>
    <property type="molecule type" value="Genomic_DNA"/>
</dbReference>
<evidence type="ECO:0000256" key="1">
    <source>
        <dbReference type="SAM" id="MobiDB-lite"/>
    </source>
</evidence>
<evidence type="ECO:0000256" key="2">
    <source>
        <dbReference type="SAM" id="Phobius"/>
    </source>
</evidence>
<evidence type="ECO:0000313" key="3">
    <source>
        <dbReference type="EMBL" id="NEB92858.1"/>
    </source>
</evidence>
<keyword evidence="2" id="KW-1133">Transmembrane helix</keyword>
<comment type="caution">
    <text evidence="3">The sequence shown here is derived from an EMBL/GenBank/DDBJ whole genome shotgun (WGS) entry which is preliminary data.</text>
</comment>
<feature type="non-terminal residue" evidence="3">
    <location>
        <position position="54"/>
    </location>
</feature>
<gene>
    <name evidence="3" type="ORF">G3I21_14350</name>
</gene>
<dbReference type="Proteomes" id="UP000470520">
    <property type="component" value="Unassembled WGS sequence"/>
</dbReference>
<feature type="transmembrane region" description="Helical" evidence="2">
    <location>
        <begin position="32"/>
        <end position="49"/>
    </location>
</feature>
<proteinExistence type="predicted"/>